<gene>
    <name evidence="4" type="ORF">CBYS24578_00007394</name>
</gene>
<dbReference type="Pfam" id="PF05368">
    <property type="entry name" value="NmrA"/>
    <property type="match status" value="1"/>
</dbReference>
<dbReference type="PANTHER" id="PTHR47706:SF7">
    <property type="entry name" value="CIPA-LIKE, PUTATIVE (AFU_ORTHOLOGUE AFUA_1G01630)-RELATED"/>
    <property type="match status" value="1"/>
</dbReference>
<protein>
    <recommendedName>
        <fullName evidence="3">NmrA-like domain-containing protein</fullName>
    </recommendedName>
</protein>
<feature type="domain" description="NmrA-like" evidence="3">
    <location>
        <begin position="20"/>
        <end position="122"/>
    </location>
</feature>
<dbReference type="OrthoDB" id="419598at2759"/>
<dbReference type="AlphaFoldDB" id="A0A9N9XY43"/>
<evidence type="ECO:0000259" key="3">
    <source>
        <dbReference type="Pfam" id="PF05368"/>
    </source>
</evidence>
<comment type="caution">
    <text evidence="4">The sequence shown here is derived from an EMBL/GenBank/DDBJ whole genome shotgun (WGS) entry which is preliminary data.</text>
</comment>
<dbReference type="Gene3D" id="3.40.50.720">
    <property type="entry name" value="NAD(P)-binding Rossmann-like Domain"/>
    <property type="match status" value="1"/>
</dbReference>
<evidence type="ECO:0000256" key="2">
    <source>
        <dbReference type="ARBA" id="ARBA00023002"/>
    </source>
</evidence>
<keyword evidence="5" id="KW-1185">Reference proteome</keyword>
<evidence type="ECO:0000313" key="5">
    <source>
        <dbReference type="Proteomes" id="UP000754883"/>
    </source>
</evidence>
<organism evidence="4 5">
    <name type="scientific">Clonostachys byssicola</name>
    <dbReference type="NCBI Taxonomy" id="160290"/>
    <lineage>
        <taxon>Eukaryota</taxon>
        <taxon>Fungi</taxon>
        <taxon>Dikarya</taxon>
        <taxon>Ascomycota</taxon>
        <taxon>Pezizomycotina</taxon>
        <taxon>Sordariomycetes</taxon>
        <taxon>Hypocreomycetidae</taxon>
        <taxon>Hypocreales</taxon>
        <taxon>Bionectriaceae</taxon>
        <taxon>Clonostachys</taxon>
    </lineage>
</organism>
<reference evidence="5" key="1">
    <citation type="submission" date="2019-06" db="EMBL/GenBank/DDBJ databases">
        <authorList>
            <person name="Broberg M."/>
        </authorList>
    </citation>
    <scope>NUCLEOTIDE SEQUENCE [LARGE SCALE GENOMIC DNA]</scope>
</reference>
<keyword evidence="2" id="KW-0560">Oxidoreductase</keyword>
<evidence type="ECO:0000256" key="1">
    <source>
        <dbReference type="ARBA" id="ARBA00022857"/>
    </source>
</evidence>
<evidence type="ECO:0000313" key="4">
    <source>
        <dbReference type="EMBL" id="CAG9980430.1"/>
    </source>
</evidence>
<proteinExistence type="predicted"/>
<dbReference type="PANTHER" id="PTHR47706">
    <property type="entry name" value="NMRA-LIKE FAMILY PROTEIN"/>
    <property type="match status" value="1"/>
</dbReference>
<keyword evidence="1" id="KW-0521">NADP</keyword>
<name>A0A9N9XY43_9HYPO</name>
<accession>A0A9N9XY43</accession>
<dbReference type="Proteomes" id="UP000754883">
    <property type="component" value="Unassembled WGS sequence"/>
</dbReference>
<dbReference type="InterPro" id="IPR036291">
    <property type="entry name" value="NAD(P)-bd_dom_sf"/>
</dbReference>
<reference evidence="4 5" key="2">
    <citation type="submission" date="2021-10" db="EMBL/GenBank/DDBJ databases">
        <authorList>
            <person name="Piombo E."/>
        </authorList>
    </citation>
    <scope>NUCLEOTIDE SEQUENCE [LARGE SCALE GENOMIC DNA]</scope>
</reference>
<dbReference type="GO" id="GO:0016491">
    <property type="term" value="F:oxidoreductase activity"/>
    <property type="evidence" value="ECO:0007669"/>
    <property type="project" value="UniProtKB-KW"/>
</dbReference>
<dbReference type="InterPro" id="IPR008030">
    <property type="entry name" value="NmrA-like"/>
</dbReference>
<dbReference type="InterPro" id="IPR051609">
    <property type="entry name" value="NmrA/Isoflavone_reductase-like"/>
</dbReference>
<dbReference type="SUPFAM" id="SSF51735">
    <property type="entry name" value="NAD(P)-binding Rossmann-fold domains"/>
    <property type="match status" value="1"/>
</dbReference>
<dbReference type="EMBL" id="CABFNO020001317">
    <property type="protein sequence ID" value="CAG9980430.1"/>
    <property type="molecule type" value="Genomic_DNA"/>
</dbReference>
<sequence>MSSKQYANTQPAGFTNRIERVAVVGASGTVGTGVVRELLKTGKHTITAITRASGGSANLPDGVKVAPVDYDDEASLVNALKGQQFLMISLPSSAISTIQPKLIAAAGKAGVPYIMPNCYGPDFVNESLAKETLTGDMVRGGLADVERTGTASWIALVCSFWYEFSLSFNANSYGFDIPNKKVTFFDDGSTRINTSTWDQCGRAVASLLSLKELPDDENDKSPTVSDWKNKPLYISSFKVSQREMLDSIQRVQGTTDADWVIEHESSSERYKRGQEILKTGDYGGFVICLYTRVFYPNGDGDIEERYGLANGVLGLPKEDLDEASARAIELAAKNANPYQAKGGKR</sequence>